<keyword evidence="3" id="KW-1185">Reference proteome</keyword>
<sequence length="155" mass="15796">MMFVLIIAVVALGYIIYNGGSLMGSQDVTNEQSNIGTLIANTRKLKASSGYGTSGTSLVSQLVASKGLPNMSVNGSNLYNAWGGSVTVVSSGMTFTITENALPQDACVTLATKISRGTKVTTAINGGTAVTGEVDPGTATSGCSKDSNVVAWTVY</sequence>
<dbReference type="RefSeq" id="WP_177323760.1">
    <property type="nucleotide sequence ID" value="NZ_CP145723.1"/>
</dbReference>
<dbReference type="Proteomes" id="UP001372714">
    <property type="component" value="Chromosome"/>
</dbReference>
<dbReference type="SUPFAM" id="SSF54523">
    <property type="entry name" value="Pili subunits"/>
    <property type="match status" value="1"/>
</dbReference>
<reference evidence="2 3" key="1">
    <citation type="submission" date="2024-02" db="EMBL/GenBank/DDBJ databases">
        <title>The whole genome sequence of Pseudomonas benzopyrenica MLY92.</title>
        <authorList>
            <person name="Liu Y."/>
        </authorList>
    </citation>
    <scope>NUCLEOTIDE SEQUENCE [LARGE SCALE GENOMIC DNA]</scope>
    <source>
        <strain evidence="2 3">MLY92</strain>
    </source>
</reference>
<evidence type="ECO:0000313" key="3">
    <source>
        <dbReference type="Proteomes" id="UP001372714"/>
    </source>
</evidence>
<dbReference type="Gene3D" id="3.30.1690.10">
    <property type="entry name" value="TcpA-like pilin"/>
    <property type="match status" value="1"/>
</dbReference>
<dbReference type="Pfam" id="PF08805">
    <property type="entry name" value="PilS"/>
    <property type="match status" value="1"/>
</dbReference>
<feature type="domain" description="Type 4 secretion system PilS N-terminal" evidence="1">
    <location>
        <begin position="26"/>
        <end position="154"/>
    </location>
</feature>
<gene>
    <name evidence="2" type="ORF">V6W80_15020</name>
</gene>
<protein>
    <submittedName>
        <fullName evidence="2">Type 4 pilus major pilin</fullName>
    </submittedName>
</protein>
<organism evidence="2 3">
    <name type="scientific">Pseudomonas benzopyrenica</name>
    <dbReference type="NCBI Taxonomy" id="2993566"/>
    <lineage>
        <taxon>Bacteria</taxon>
        <taxon>Pseudomonadati</taxon>
        <taxon>Pseudomonadota</taxon>
        <taxon>Gammaproteobacteria</taxon>
        <taxon>Pseudomonadales</taxon>
        <taxon>Pseudomonadaceae</taxon>
        <taxon>Pseudomonas</taxon>
    </lineage>
</organism>
<dbReference type="EMBL" id="CP145723">
    <property type="protein sequence ID" value="WWM69043.1"/>
    <property type="molecule type" value="Genomic_DNA"/>
</dbReference>
<evidence type="ECO:0000313" key="2">
    <source>
        <dbReference type="EMBL" id="WWM69043.1"/>
    </source>
</evidence>
<dbReference type="InterPro" id="IPR045584">
    <property type="entry name" value="Pilin-like"/>
</dbReference>
<evidence type="ECO:0000259" key="1">
    <source>
        <dbReference type="Pfam" id="PF08805"/>
    </source>
</evidence>
<proteinExistence type="predicted"/>
<accession>A0ABZ2FW14</accession>
<dbReference type="InterPro" id="IPR014911">
    <property type="entry name" value="PilS_N"/>
</dbReference>
<name>A0ABZ2FW14_9PSED</name>